<proteinExistence type="inferred from homology"/>
<dbReference type="InterPro" id="IPR036565">
    <property type="entry name" value="Mur-like_cat_sf"/>
</dbReference>
<dbReference type="InterPro" id="IPR051046">
    <property type="entry name" value="MurCDEF_CellWall_CoF430Synth"/>
</dbReference>
<sequence>MKVAGPDILWTAEEAALATAGLAIQPWNAKGISIDTRTCKPGDLFVALRGPSFDGHKFVAQAAAAGAVAAMVDESVEGDIPLLSVNDTMTGLADLARGARDRSRAKLVAITGSVGKTSTKEALAAVLRAQGKTHASEGNLNNHWGLPLSLARMPSDTRYAVLEMGMNHAGEIEKLSNIAAPDIAVITNVEPAHIGHFRDLEAVADAKAEIFTGIRKGGIAILNRDNGQYDRLADRAHAAGVKQILTFGSNAQCDAQLLQGDVSADGSFARARLFDRELEFHLQNPGRHQLFNALAVLLAATQLGADPLKVAEDLSKVPAVKGRGVKVRAAIPGGGITLIDESYNASPASVGAALSVLGLEQPAGEGRRIAVLGDMKELGNRSVELHAKILADLVEAKVDLVFACGQEILPLVEAMPLAMAGWHSVDSVELAAIVAERVRPGDVVLVKGSASMRMDRVVEALVRLAPNKKSGG</sequence>
<keyword evidence="9 10" id="KW-0961">Cell wall biogenesis/degradation</keyword>
<keyword evidence="6 10" id="KW-0133">Cell shape</keyword>
<dbReference type="EMBL" id="BOPV01000001">
    <property type="protein sequence ID" value="GIL39778.1"/>
    <property type="molecule type" value="Genomic_DNA"/>
</dbReference>
<dbReference type="PANTHER" id="PTHR43024:SF1">
    <property type="entry name" value="UDP-N-ACETYLMURAMOYL-TRIPEPTIDE--D-ALANYL-D-ALANINE LIGASE"/>
    <property type="match status" value="1"/>
</dbReference>
<dbReference type="InterPro" id="IPR000713">
    <property type="entry name" value="Mur_ligase_N"/>
</dbReference>
<keyword evidence="1 10" id="KW-0963">Cytoplasm</keyword>
<evidence type="ECO:0000259" key="14">
    <source>
        <dbReference type="Pfam" id="PF08245"/>
    </source>
</evidence>
<evidence type="ECO:0000256" key="4">
    <source>
        <dbReference type="ARBA" id="ARBA00022741"/>
    </source>
</evidence>
<evidence type="ECO:0000256" key="7">
    <source>
        <dbReference type="ARBA" id="ARBA00022984"/>
    </source>
</evidence>
<accession>A0A8S8X7Q7</accession>
<dbReference type="GO" id="GO:0009252">
    <property type="term" value="P:peptidoglycan biosynthetic process"/>
    <property type="evidence" value="ECO:0007669"/>
    <property type="project" value="UniProtKB-UniRule"/>
</dbReference>
<comment type="pathway">
    <text evidence="10 11">Cell wall biogenesis; peptidoglycan biosynthesis.</text>
</comment>
<keyword evidence="2 10" id="KW-0436">Ligase</keyword>
<dbReference type="GO" id="GO:0071555">
    <property type="term" value="P:cell wall organization"/>
    <property type="evidence" value="ECO:0007669"/>
    <property type="project" value="UniProtKB-KW"/>
</dbReference>
<reference evidence="15" key="1">
    <citation type="submission" date="2021-02" db="EMBL/GenBank/DDBJ databases">
        <title>Genome sequence of Rhodospirillales sp. strain TMPK1 isolated from soil.</title>
        <authorList>
            <person name="Nakai R."/>
            <person name="Kusada H."/>
            <person name="Tamaki H."/>
        </authorList>
    </citation>
    <scope>NUCLEOTIDE SEQUENCE</scope>
    <source>
        <strain evidence="15">TMPK1</strain>
    </source>
</reference>
<organism evidence="15 16">
    <name type="scientific">Roseiterribacter gracilis</name>
    <dbReference type="NCBI Taxonomy" id="2812848"/>
    <lineage>
        <taxon>Bacteria</taxon>
        <taxon>Pseudomonadati</taxon>
        <taxon>Pseudomonadota</taxon>
        <taxon>Alphaproteobacteria</taxon>
        <taxon>Rhodospirillales</taxon>
        <taxon>Roseiterribacteraceae</taxon>
        <taxon>Roseiterribacter</taxon>
    </lineage>
</organism>
<comment type="subcellular location">
    <subcellularLocation>
        <location evidence="10 11">Cytoplasm</location>
    </subcellularLocation>
</comment>
<dbReference type="SUPFAM" id="SSF63418">
    <property type="entry name" value="MurE/MurF N-terminal domain"/>
    <property type="match status" value="1"/>
</dbReference>
<evidence type="ECO:0000313" key="16">
    <source>
        <dbReference type="Proteomes" id="UP000681075"/>
    </source>
</evidence>
<dbReference type="AlphaFoldDB" id="A0A8S8X7Q7"/>
<evidence type="ECO:0000313" key="15">
    <source>
        <dbReference type="EMBL" id="GIL39778.1"/>
    </source>
</evidence>
<evidence type="ECO:0000256" key="8">
    <source>
        <dbReference type="ARBA" id="ARBA00023306"/>
    </source>
</evidence>
<dbReference type="InterPro" id="IPR004101">
    <property type="entry name" value="Mur_ligase_C"/>
</dbReference>
<dbReference type="Gene3D" id="3.40.1190.10">
    <property type="entry name" value="Mur-like, catalytic domain"/>
    <property type="match status" value="1"/>
</dbReference>
<keyword evidence="16" id="KW-1185">Reference proteome</keyword>
<dbReference type="InterPro" id="IPR005863">
    <property type="entry name" value="UDP-N-AcMur_synth"/>
</dbReference>
<comment type="caution">
    <text evidence="15">The sequence shown here is derived from an EMBL/GenBank/DDBJ whole genome shotgun (WGS) entry which is preliminary data.</text>
</comment>
<evidence type="ECO:0000256" key="2">
    <source>
        <dbReference type="ARBA" id="ARBA00022598"/>
    </source>
</evidence>
<keyword evidence="4 10" id="KW-0547">Nucleotide-binding</keyword>
<dbReference type="RefSeq" id="WP_420242897.1">
    <property type="nucleotide sequence ID" value="NZ_BOPV01000001.1"/>
</dbReference>
<evidence type="ECO:0000259" key="13">
    <source>
        <dbReference type="Pfam" id="PF02875"/>
    </source>
</evidence>
<dbReference type="GO" id="GO:0005737">
    <property type="term" value="C:cytoplasm"/>
    <property type="evidence" value="ECO:0007669"/>
    <property type="project" value="UniProtKB-SubCell"/>
</dbReference>
<dbReference type="GO" id="GO:0051301">
    <property type="term" value="P:cell division"/>
    <property type="evidence" value="ECO:0007669"/>
    <property type="project" value="UniProtKB-KW"/>
</dbReference>
<feature type="binding site" evidence="10">
    <location>
        <begin position="112"/>
        <end position="118"/>
    </location>
    <ligand>
        <name>ATP</name>
        <dbReference type="ChEBI" id="CHEBI:30616"/>
    </ligand>
</feature>
<dbReference type="Proteomes" id="UP000681075">
    <property type="component" value="Unassembled WGS sequence"/>
</dbReference>
<evidence type="ECO:0000259" key="12">
    <source>
        <dbReference type="Pfam" id="PF01225"/>
    </source>
</evidence>
<keyword evidence="5 10" id="KW-0067">ATP-binding</keyword>
<dbReference type="Pfam" id="PF02875">
    <property type="entry name" value="Mur_ligase_C"/>
    <property type="match status" value="1"/>
</dbReference>
<dbReference type="HAMAP" id="MF_02019">
    <property type="entry name" value="MurF"/>
    <property type="match status" value="1"/>
</dbReference>
<evidence type="ECO:0000256" key="9">
    <source>
        <dbReference type="ARBA" id="ARBA00023316"/>
    </source>
</evidence>
<dbReference type="Gene3D" id="3.90.190.20">
    <property type="entry name" value="Mur ligase, C-terminal domain"/>
    <property type="match status" value="1"/>
</dbReference>
<evidence type="ECO:0000256" key="5">
    <source>
        <dbReference type="ARBA" id="ARBA00022840"/>
    </source>
</evidence>
<dbReference type="PANTHER" id="PTHR43024">
    <property type="entry name" value="UDP-N-ACETYLMURAMOYL-TRIPEPTIDE--D-ALANYL-D-ALANINE LIGASE"/>
    <property type="match status" value="1"/>
</dbReference>
<dbReference type="InterPro" id="IPR013221">
    <property type="entry name" value="Mur_ligase_cen"/>
</dbReference>
<protein>
    <recommendedName>
        <fullName evidence="10 11">UDP-N-acetylmuramoyl-tripeptide--D-alanyl-D-alanine ligase</fullName>
        <ecNumber evidence="10 11">6.3.2.10</ecNumber>
    </recommendedName>
    <alternativeName>
        <fullName evidence="10">D-alanyl-D-alanine-adding enzyme</fullName>
    </alternativeName>
</protein>
<dbReference type="NCBIfam" id="TIGR01143">
    <property type="entry name" value="murF"/>
    <property type="match status" value="1"/>
</dbReference>
<evidence type="ECO:0000256" key="1">
    <source>
        <dbReference type="ARBA" id="ARBA00022490"/>
    </source>
</evidence>
<dbReference type="SUPFAM" id="SSF53623">
    <property type="entry name" value="MurD-like peptide ligases, catalytic domain"/>
    <property type="match status" value="1"/>
</dbReference>
<dbReference type="Pfam" id="PF08245">
    <property type="entry name" value="Mur_ligase_M"/>
    <property type="match status" value="1"/>
</dbReference>
<keyword evidence="7 10" id="KW-0573">Peptidoglycan synthesis</keyword>
<dbReference type="Gene3D" id="3.40.1390.10">
    <property type="entry name" value="MurE/MurF, N-terminal domain"/>
    <property type="match status" value="1"/>
</dbReference>
<dbReference type="Pfam" id="PF01225">
    <property type="entry name" value="Mur_ligase"/>
    <property type="match status" value="1"/>
</dbReference>
<gene>
    <name evidence="10 15" type="primary">murF</name>
    <name evidence="15" type="ORF">TMPK1_20150</name>
</gene>
<evidence type="ECO:0000256" key="3">
    <source>
        <dbReference type="ARBA" id="ARBA00022618"/>
    </source>
</evidence>
<comment type="similarity">
    <text evidence="10">Belongs to the MurCDEF family. MurF subfamily.</text>
</comment>
<dbReference type="EC" id="6.3.2.10" evidence="10 11"/>
<comment type="function">
    <text evidence="10 11">Involved in cell wall formation. Catalyzes the final step in the synthesis of UDP-N-acetylmuramoyl-pentapeptide, the precursor of murein.</text>
</comment>
<dbReference type="GO" id="GO:0047480">
    <property type="term" value="F:UDP-N-acetylmuramoyl-tripeptide-D-alanyl-D-alanine ligase activity"/>
    <property type="evidence" value="ECO:0007669"/>
    <property type="project" value="UniProtKB-UniRule"/>
</dbReference>
<evidence type="ECO:0000256" key="10">
    <source>
        <dbReference type="HAMAP-Rule" id="MF_02019"/>
    </source>
</evidence>
<keyword evidence="8 10" id="KW-0131">Cell cycle</keyword>
<feature type="domain" description="Mur ligase C-terminal" evidence="13">
    <location>
        <begin position="334"/>
        <end position="449"/>
    </location>
</feature>
<name>A0A8S8X7Q7_9PROT</name>
<dbReference type="GO" id="GO:0005524">
    <property type="term" value="F:ATP binding"/>
    <property type="evidence" value="ECO:0007669"/>
    <property type="project" value="UniProtKB-UniRule"/>
</dbReference>
<dbReference type="InterPro" id="IPR035911">
    <property type="entry name" value="MurE/MurF_N"/>
</dbReference>
<dbReference type="GO" id="GO:0008360">
    <property type="term" value="P:regulation of cell shape"/>
    <property type="evidence" value="ECO:0007669"/>
    <property type="project" value="UniProtKB-KW"/>
</dbReference>
<evidence type="ECO:0000256" key="11">
    <source>
        <dbReference type="RuleBase" id="RU004136"/>
    </source>
</evidence>
<dbReference type="InterPro" id="IPR036615">
    <property type="entry name" value="Mur_ligase_C_dom_sf"/>
</dbReference>
<keyword evidence="3 10" id="KW-0132">Cell division</keyword>
<evidence type="ECO:0000256" key="6">
    <source>
        <dbReference type="ARBA" id="ARBA00022960"/>
    </source>
</evidence>
<feature type="domain" description="Mur ligase N-terminal catalytic" evidence="12">
    <location>
        <begin position="30"/>
        <end position="76"/>
    </location>
</feature>
<feature type="domain" description="Mur ligase central" evidence="14">
    <location>
        <begin position="110"/>
        <end position="300"/>
    </location>
</feature>
<comment type="catalytic activity">
    <reaction evidence="10 11">
        <text>D-alanyl-D-alanine + UDP-N-acetyl-alpha-D-muramoyl-L-alanyl-gamma-D-glutamyl-meso-2,6-diaminopimelate + ATP = UDP-N-acetyl-alpha-D-muramoyl-L-alanyl-gamma-D-glutamyl-meso-2,6-diaminopimeloyl-D-alanyl-D-alanine + ADP + phosphate + H(+)</text>
        <dbReference type="Rhea" id="RHEA:28374"/>
        <dbReference type="ChEBI" id="CHEBI:15378"/>
        <dbReference type="ChEBI" id="CHEBI:30616"/>
        <dbReference type="ChEBI" id="CHEBI:43474"/>
        <dbReference type="ChEBI" id="CHEBI:57822"/>
        <dbReference type="ChEBI" id="CHEBI:61386"/>
        <dbReference type="ChEBI" id="CHEBI:83905"/>
        <dbReference type="ChEBI" id="CHEBI:456216"/>
        <dbReference type="EC" id="6.3.2.10"/>
    </reaction>
</comment>
<dbReference type="SUPFAM" id="SSF53244">
    <property type="entry name" value="MurD-like peptide ligases, peptide-binding domain"/>
    <property type="match status" value="1"/>
</dbReference>